<evidence type="ECO:0000313" key="3">
    <source>
        <dbReference type="EMBL" id="KAF7265918.1"/>
    </source>
</evidence>
<evidence type="ECO:0000313" key="4">
    <source>
        <dbReference type="Proteomes" id="UP000625711"/>
    </source>
</evidence>
<accession>A0A834M089</accession>
<comment type="caution">
    <text evidence="3">The sequence shown here is derived from an EMBL/GenBank/DDBJ whole genome shotgun (WGS) entry which is preliminary data.</text>
</comment>
<proteinExistence type="predicted"/>
<feature type="transmembrane region" description="Helical" evidence="1">
    <location>
        <begin position="174"/>
        <end position="197"/>
    </location>
</feature>
<keyword evidence="1" id="KW-0812">Transmembrane</keyword>
<feature type="signal peptide" evidence="2">
    <location>
        <begin position="1"/>
        <end position="22"/>
    </location>
</feature>
<keyword evidence="1" id="KW-1133">Transmembrane helix</keyword>
<dbReference type="AlphaFoldDB" id="A0A834M089"/>
<keyword evidence="4" id="KW-1185">Reference proteome</keyword>
<evidence type="ECO:0008006" key="5">
    <source>
        <dbReference type="Google" id="ProtNLM"/>
    </source>
</evidence>
<dbReference type="Proteomes" id="UP000625711">
    <property type="component" value="Unassembled WGS sequence"/>
</dbReference>
<gene>
    <name evidence="3" type="ORF">GWI33_020663</name>
</gene>
<name>A0A834M089_RHYFE</name>
<organism evidence="3 4">
    <name type="scientific">Rhynchophorus ferrugineus</name>
    <name type="common">Red palm weevil</name>
    <name type="synonym">Curculio ferrugineus</name>
    <dbReference type="NCBI Taxonomy" id="354439"/>
    <lineage>
        <taxon>Eukaryota</taxon>
        <taxon>Metazoa</taxon>
        <taxon>Ecdysozoa</taxon>
        <taxon>Arthropoda</taxon>
        <taxon>Hexapoda</taxon>
        <taxon>Insecta</taxon>
        <taxon>Pterygota</taxon>
        <taxon>Neoptera</taxon>
        <taxon>Endopterygota</taxon>
        <taxon>Coleoptera</taxon>
        <taxon>Polyphaga</taxon>
        <taxon>Cucujiformia</taxon>
        <taxon>Curculionidae</taxon>
        <taxon>Dryophthorinae</taxon>
        <taxon>Rhynchophorus</taxon>
    </lineage>
</organism>
<keyword evidence="2" id="KW-0732">Signal</keyword>
<protein>
    <recommendedName>
        <fullName evidence="5">Gustatory receptor</fullName>
    </recommendedName>
</protein>
<evidence type="ECO:0000256" key="1">
    <source>
        <dbReference type="SAM" id="Phobius"/>
    </source>
</evidence>
<feature type="transmembrane region" description="Helical" evidence="1">
    <location>
        <begin position="95"/>
        <end position="112"/>
    </location>
</feature>
<keyword evidence="1" id="KW-0472">Membrane</keyword>
<reference evidence="3" key="1">
    <citation type="submission" date="2020-08" db="EMBL/GenBank/DDBJ databases">
        <title>Genome sequencing and assembly of the red palm weevil Rhynchophorus ferrugineus.</title>
        <authorList>
            <person name="Dias G.B."/>
            <person name="Bergman C.M."/>
            <person name="Manee M."/>
        </authorList>
    </citation>
    <scope>NUCLEOTIDE SEQUENCE</scope>
    <source>
        <strain evidence="3">AA-2017</strain>
        <tissue evidence="3">Whole larva</tissue>
    </source>
</reference>
<feature type="transmembrane region" description="Helical" evidence="1">
    <location>
        <begin position="209"/>
        <end position="227"/>
    </location>
</feature>
<dbReference type="EMBL" id="JAACXV010014582">
    <property type="protein sequence ID" value="KAF7265918.1"/>
    <property type="molecule type" value="Genomic_DNA"/>
</dbReference>
<evidence type="ECO:0000256" key="2">
    <source>
        <dbReference type="SAM" id="SignalP"/>
    </source>
</evidence>
<feature type="chain" id="PRO_5032397881" description="Gustatory receptor" evidence="2">
    <location>
        <begin position="23"/>
        <end position="311"/>
    </location>
</feature>
<dbReference type="OrthoDB" id="6759771at2759"/>
<feature type="transmembrane region" description="Helical" evidence="1">
    <location>
        <begin position="57"/>
        <end position="83"/>
    </location>
</feature>
<sequence>MFRISWLFYLMVSFVMNRQMMASFHNGMDALMRQCKKIGLQNFITIKDTEQFQYGSLFYVILMYVFSIVVLLLSLNVYGWGFLNLAKSFTNAIDVLYGTIAIVLIYYMFVIYDKIFRRILNAIRDDFELRKMRFEYDIAPNRWNYFADKLKQYQKIYPAFSLNYEYQIVGYGNFFFIIWHFILAIISQIFCMSYLVVLISGNADFNAEIFGEFIYCIGLIGFSYYICKKSSDITNLSNDLISYIYKYPITKLTLEEANLVESLLLVLHTHKPKMAIFDIFTVRKSIIPSVVGQVVTYGLVALQFNILDAYK</sequence>